<comment type="caution">
    <text evidence="2">The sequence shown here is derived from an EMBL/GenBank/DDBJ whole genome shotgun (WGS) entry which is preliminary data.</text>
</comment>
<evidence type="ECO:0000256" key="1">
    <source>
        <dbReference type="SAM" id="MobiDB-lite"/>
    </source>
</evidence>
<dbReference type="Proteomes" id="UP000813462">
    <property type="component" value="Unassembled WGS sequence"/>
</dbReference>
<proteinExistence type="predicted"/>
<feature type="region of interest" description="Disordered" evidence="1">
    <location>
        <begin position="115"/>
        <end position="145"/>
    </location>
</feature>
<organism evidence="2 3">
    <name type="scientific">Ziziphus jujuba var. spinosa</name>
    <dbReference type="NCBI Taxonomy" id="714518"/>
    <lineage>
        <taxon>Eukaryota</taxon>
        <taxon>Viridiplantae</taxon>
        <taxon>Streptophyta</taxon>
        <taxon>Embryophyta</taxon>
        <taxon>Tracheophyta</taxon>
        <taxon>Spermatophyta</taxon>
        <taxon>Magnoliopsida</taxon>
        <taxon>eudicotyledons</taxon>
        <taxon>Gunneridae</taxon>
        <taxon>Pentapetalae</taxon>
        <taxon>rosids</taxon>
        <taxon>fabids</taxon>
        <taxon>Rosales</taxon>
        <taxon>Rhamnaceae</taxon>
        <taxon>Paliureae</taxon>
        <taxon>Ziziphus</taxon>
    </lineage>
</organism>
<evidence type="ECO:0000313" key="3">
    <source>
        <dbReference type="Proteomes" id="UP000813462"/>
    </source>
</evidence>
<evidence type="ECO:0000313" key="2">
    <source>
        <dbReference type="EMBL" id="KAH7510642.1"/>
    </source>
</evidence>
<dbReference type="AlphaFoldDB" id="A0A978U866"/>
<accession>A0A978U866</accession>
<protein>
    <submittedName>
        <fullName evidence="2">Uncharacterized protein</fullName>
    </submittedName>
</protein>
<reference evidence="2" key="1">
    <citation type="journal article" date="2021" name="Front. Plant Sci.">
        <title>Chromosome-Scale Genome Assembly for Chinese Sour Jujube and Insights Into Its Genome Evolution and Domestication Signature.</title>
        <authorList>
            <person name="Shen L.-Y."/>
            <person name="Luo H."/>
            <person name="Wang X.-L."/>
            <person name="Wang X.-M."/>
            <person name="Qiu X.-J."/>
            <person name="Liu H."/>
            <person name="Zhou S.-S."/>
            <person name="Jia K.-H."/>
            <person name="Nie S."/>
            <person name="Bao Y.-T."/>
            <person name="Zhang R.-G."/>
            <person name="Yun Q.-Z."/>
            <person name="Chai Y.-H."/>
            <person name="Lu J.-Y."/>
            <person name="Li Y."/>
            <person name="Zhao S.-W."/>
            <person name="Mao J.-F."/>
            <person name="Jia S.-G."/>
            <person name="Mao Y.-M."/>
        </authorList>
    </citation>
    <scope>NUCLEOTIDE SEQUENCE</scope>
    <source>
        <strain evidence="2">AT0</strain>
        <tissue evidence="2">Leaf</tissue>
    </source>
</reference>
<feature type="compositionally biased region" description="Low complexity" evidence="1">
    <location>
        <begin position="121"/>
        <end position="136"/>
    </location>
</feature>
<gene>
    <name evidence="2" type="ORF">FEM48_ZijujUnG0104400</name>
</gene>
<sequence length="168" mass="18828">MVLVYLSVQIKDLIGHGSYGGLPNQFQATEPHYHPPISGLQEQDFQRQPTCQLCHTYGHSAPYCYKRFDSQFMGHTTANSGYNSNFQYNPQPYVPSQFMGNSKLSLHSLKVHPKLFPTSPSSRSQAYNNNQNQSSQVPYSGYQKGSTSYSQPSTFQIQGNLAYTNVAS</sequence>
<name>A0A978U866_ZIZJJ</name>
<dbReference type="EMBL" id="JAEACU010000403">
    <property type="protein sequence ID" value="KAH7510642.1"/>
    <property type="molecule type" value="Genomic_DNA"/>
</dbReference>